<organism evidence="2 3">
    <name type="scientific">Candidatus Microbacterium stercoravium</name>
    <dbReference type="NCBI Taxonomy" id="2838697"/>
    <lineage>
        <taxon>Bacteria</taxon>
        <taxon>Bacillati</taxon>
        <taxon>Actinomycetota</taxon>
        <taxon>Actinomycetes</taxon>
        <taxon>Micrococcales</taxon>
        <taxon>Microbacteriaceae</taxon>
        <taxon>Microbacterium</taxon>
    </lineage>
</organism>
<keyword evidence="1" id="KW-0812">Transmembrane</keyword>
<evidence type="ECO:0000313" key="3">
    <source>
        <dbReference type="Proteomes" id="UP000824220"/>
    </source>
</evidence>
<protein>
    <submittedName>
        <fullName evidence="2">Phage holin family protein</fullName>
    </submittedName>
</protein>
<gene>
    <name evidence="2" type="ORF">H9800_04485</name>
</gene>
<sequence length="134" mass="14657">MGFLIRSIVNGFALWVLSLIPLLQITITPFSPGRDLQLVITLVALGALFGLVNAVVGTLIKIVAFPLFVLTLGLISLLLNGVLLLVTAWITGFWSWGLDVGAFWPGVLAGILLSIINWIFGIILRPQKKQPRRR</sequence>
<dbReference type="PANTHER" id="PTHR37309">
    <property type="entry name" value="SLR0284 PROTEIN"/>
    <property type="match status" value="1"/>
</dbReference>
<reference evidence="2" key="1">
    <citation type="journal article" date="2021" name="PeerJ">
        <title>Extensive microbial diversity within the chicken gut microbiome revealed by metagenomics and culture.</title>
        <authorList>
            <person name="Gilroy R."/>
            <person name="Ravi A."/>
            <person name="Getino M."/>
            <person name="Pursley I."/>
            <person name="Horton D.L."/>
            <person name="Alikhan N.F."/>
            <person name="Baker D."/>
            <person name="Gharbi K."/>
            <person name="Hall N."/>
            <person name="Watson M."/>
            <person name="Adriaenssens E.M."/>
            <person name="Foster-Nyarko E."/>
            <person name="Jarju S."/>
            <person name="Secka A."/>
            <person name="Antonio M."/>
            <person name="Oren A."/>
            <person name="Chaudhuri R.R."/>
            <person name="La Ragione R."/>
            <person name="Hildebrand F."/>
            <person name="Pallen M.J."/>
        </authorList>
    </citation>
    <scope>NUCLEOTIDE SEQUENCE</scope>
    <source>
        <strain evidence="2">ChiHjej8B7-3636</strain>
    </source>
</reference>
<reference evidence="2" key="2">
    <citation type="submission" date="2021-04" db="EMBL/GenBank/DDBJ databases">
        <authorList>
            <person name="Gilroy R."/>
        </authorList>
    </citation>
    <scope>NUCLEOTIDE SEQUENCE</scope>
    <source>
        <strain evidence="2">ChiHjej8B7-3636</strain>
    </source>
</reference>
<keyword evidence="1" id="KW-0472">Membrane</keyword>
<feature type="transmembrane region" description="Helical" evidence="1">
    <location>
        <begin position="36"/>
        <end position="60"/>
    </location>
</feature>
<feature type="transmembrane region" description="Helical" evidence="1">
    <location>
        <begin position="102"/>
        <end position="124"/>
    </location>
</feature>
<dbReference type="EMBL" id="DXAM01000059">
    <property type="protein sequence ID" value="HJA04098.1"/>
    <property type="molecule type" value="Genomic_DNA"/>
</dbReference>
<dbReference type="Proteomes" id="UP000824220">
    <property type="component" value="Unassembled WGS sequence"/>
</dbReference>
<keyword evidence="1" id="KW-1133">Transmembrane helix</keyword>
<evidence type="ECO:0000256" key="1">
    <source>
        <dbReference type="SAM" id="Phobius"/>
    </source>
</evidence>
<evidence type="ECO:0000313" key="2">
    <source>
        <dbReference type="EMBL" id="HJA04098.1"/>
    </source>
</evidence>
<dbReference type="PANTHER" id="PTHR37309:SF1">
    <property type="entry name" value="SLR0284 PROTEIN"/>
    <property type="match status" value="1"/>
</dbReference>
<dbReference type="Pfam" id="PF04020">
    <property type="entry name" value="Phage_holin_4_2"/>
    <property type="match status" value="1"/>
</dbReference>
<comment type="caution">
    <text evidence="2">The sequence shown here is derived from an EMBL/GenBank/DDBJ whole genome shotgun (WGS) entry which is preliminary data.</text>
</comment>
<accession>A0A9D2KIA5</accession>
<name>A0A9D2KIA5_9MICO</name>
<proteinExistence type="predicted"/>
<feature type="transmembrane region" description="Helical" evidence="1">
    <location>
        <begin position="67"/>
        <end position="90"/>
    </location>
</feature>
<feature type="transmembrane region" description="Helical" evidence="1">
    <location>
        <begin position="12"/>
        <end position="30"/>
    </location>
</feature>
<dbReference type="InterPro" id="IPR007165">
    <property type="entry name" value="Phage_holin_4_2"/>
</dbReference>
<dbReference type="AlphaFoldDB" id="A0A9D2KIA5"/>